<protein>
    <submittedName>
        <fullName evidence="1">Uncharacterized protein</fullName>
    </submittedName>
</protein>
<evidence type="ECO:0000313" key="2">
    <source>
        <dbReference type="Proteomes" id="UP000297245"/>
    </source>
</evidence>
<sequence>MALVCDQQPPYLPPRDQPHRVEVRKNHLTTTPELFLDILVGELPYESSGDHFPQKKLPKTNNPHYSDLGGSEFVIDHSLGLWMMVCIEMVAFFAFATLTATSSPISENQAPCSSLSTLFFVSYQGLGMLGAGVDTRMIVVPERIVLVISPNSNSKSSSHIRPDVHASSNSSPRFAVAYPKLHEQLLPPRSPAEAHEAYDMGIGRDTGTSARHSSSLSEFTEHLDLINQLLELATTLASQ</sequence>
<proteinExistence type="predicted"/>
<evidence type="ECO:0000313" key="1">
    <source>
        <dbReference type="EMBL" id="THV00338.1"/>
    </source>
</evidence>
<dbReference type="AlphaFoldDB" id="A0A4S8MCS4"/>
<name>A0A4S8MCS4_DENBC</name>
<dbReference type="EMBL" id="ML179105">
    <property type="protein sequence ID" value="THV00338.1"/>
    <property type="molecule type" value="Genomic_DNA"/>
</dbReference>
<reference evidence="1 2" key="1">
    <citation type="journal article" date="2019" name="Nat. Ecol. Evol.">
        <title>Megaphylogeny resolves global patterns of mushroom evolution.</title>
        <authorList>
            <person name="Varga T."/>
            <person name="Krizsan K."/>
            <person name="Foldi C."/>
            <person name="Dima B."/>
            <person name="Sanchez-Garcia M."/>
            <person name="Sanchez-Ramirez S."/>
            <person name="Szollosi G.J."/>
            <person name="Szarkandi J.G."/>
            <person name="Papp V."/>
            <person name="Albert L."/>
            <person name="Andreopoulos W."/>
            <person name="Angelini C."/>
            <person name="Antonin V."/>
            <person name="Barry K.W."/>
            <person name="Bougher N.L."/>
            <person name="Buchanan P."/>
            <person name="Buyck B."/>
            <person name="Bense V."/>
            <person name="Catcheside P."/>
            <person name="Chovatia M."/>
            <person name="Cooper J."/>
            <person name="Damon W."/>
            <person name="Desjardin D."/>
            <person name="Finy P."/>
            <person name="Geml J."/>
            <person name="Haridas S."/>
            <person name="Hughes K."/>
            <person name="Justo A."/>
            <person name="Karasinski D."/>
            <person name="Kautmanova I."/>
            <person name="Kiss B."/>
            <person name="Kocsube S."/>
            <person name="Kotiranta H."/>
            <person name="LaButti K.M."/>
            <person name="Lechner B.E."/>
            <person name="Liimatainen K."/>
            <person name="Lipzen A."/>
            <person name="Lukacs Z."/>
            <person name="Mihaltcheva S."/>
            <person name="Morgado L.N."/>
            <person name="Niskanen T."/>
            <person name="Noordeloos M.E."/>
            <person name="Ohm R.A."/>
            <person name="Ortiz-Santana B."/>
            <person name="Ovrebo C."/>
            <person name="Racz N."/>
            <person name="Riley R."/>
            <person name="Savchenko A."/>
            <person name="Shiryaev A."/>
            <person name="Soop K."/>
            <person name="Spirin V."/>
            <person name="Szebenyi C."/>
            <person name="Tomsovsky M."/>
            <person name="Tulloss R.E."/>
            <person name="Uehling J."/>
            <person name="Grigoriev I.V."/>
            <person name="Vagvolgyi C."/>
            <person name="Papp T."/>
            <person name="Martin F.M."/>
            <person name="Miettinen O."/>
            <person name="Hibbett D.S."/>
            <person name="Nagy L.G."/>
        </authorList>
    </citation>
    <scope>NUCLEOTIDE SEQUENCE [LARGE SCALE GENOMIC DNA]</scope>
    <source>
        <strain evidence="1 2">CBS 962.96</strain>
    </source>
</reference>
<gene>
    <name evidence="1" type="ORF">K435DRAFT_794206</name>
</gene>
<accession>A0A4S8MCS4</accession>
<organism evidence="1 2">
    <name type="scientific">Dendrothele bispora (strain CBS 962.96)</name>
    <dbReference type="NCBI Taxonomy" id="1314807"/>
    <lineage>
        <taxon>Eukaryota</taxon>
        <taxon>Fungi</taxon>
        <taxon>Dikarya</taxon>
        <taxon>Basidiomycota</taxon>
        <taxon>Agaricomycotina</taxon>
        <taxon>Agaricomycetes</taxon>
        <taxon>Agaricomycetidae</taxon>
        <taxon>Agaricales</taxon>
        <taxon>Agaricales incertae sedis</taxon>
        <taxon>Dendrothele</taxon>
    </lineage>
</organism>
<dbReference type="Proteomes" id="UP000297245">
    <property type="component" value="Unassembled WGS sequence"/>
</dbReference>
<keyword evidence="2" id="KW-1185">Reference proteome</keyword>